<name>A0A1Y0I914_9GAMM</name>
<sequence>MSHEQSKSGSCCFLSSVQIGPMGNSMCSLAITAKLRVKTEGRGFTFSLPFPKNKNGDDFPHFNQVLESPPYFNS</sequence>
<reference evidence="1 2" key="1">
    <citation type="submission" date="2017-05" db="EMBL/GenBank/DDBJ databases">
        <title>Genomic insights into alkan degradation activity of Oleiphilus messinensis.</title>
        <authorList>
            <person name="Kozyavkin S.A."/>
            <person name="Slesarev A.I."/>
            <person name="Golyshin P.N."/>
            <person name="Korzhenkov A."/>
            <person name="Golyshina O.N."/>
            <person name="Toshchakov S.V."/>
        </authorList>
    </citation>
    <scope>NUCLEOTIDE SEQUENCE [LARGE SCALE GENOMIC DNA]</scope>
    <source>
        <strain evidence="1 2">ME102</strain>
    </source>
</reference>
<proteinExistence type="predicted"/>
<dbReference type="AlphaFoldDB" id="A0A1Y0I914"/>
<accession>A0A1Y0I914</accession>
<evidence type="ECO:0000313" key="2">
    <source>
        <dbReference type="Proteomes" id="UP000196027"/>
    </source>
</evidence>
<evidence type="ECO:0000313" key="1">
    <source>
        <dbReference type="EMBL" id="ARU57002.1"/>
    </source>
</evidence>
<organism evidence="1 2">
    <name type="scientific">Oleiphilus messinensis</name>
    <dbReference type="NCBI Taxonomy" id="141451"/>
    <lineage>
        <taxon>Bacteria</taxon>
        <taxon>Pseudomonadati</taxon>
        <taxon>Pseudomonadota</taxon>
        <taxon>Gammaproteobacteria</taxon>
        <taxon>Oceanospirillales</taxon>
        <taxon>Oleiphilaceae</taxon>
        <taxon>Oleiphilus</taxon>
    </lineage>
</organism>
<gene>
    <name evidence="1" type="ORF">OLMES_2958</name>
</gene>
<dbReference type="EMBL" id="CP021425">
    <property type="protein sequence ID" value="ARU57002.1"/>
    <property type="molecule type" value="Genomic_DNA"/>
</dbReference>
<dbReference type="KEGG" id="ome:OLMES_2958"/>
<keyword evidence="2" id="KW-1185">Reference proteome</keyword>
<dbReference type="Proteomes" id="UP000196027">
    <property type="component" value="Chromosome"/>
</dbReference>
<protein>
    <submittedName>
        <fullName evidence="1">Uncharacterized protein</fullName>
    </submittedName>
</protein>